<dbReference type="KEGG" id="caj:CIG1485E_0302"/>
<dbReference type="RefSeq" id="WP_197408328.1">
    <property type="nucleotide sequence ID" value="NZ_CP009043.1"/>
</dbReference>
<evidence type="ECO:0008006" key="4">
    <source>
        <dbReference type="Google" id="ProtNLM"/>
    </source>
</evidence>
<dbReference type="eggNOG" id="COG1426">
    <property type="taxonomic scope" value="Bacteria"/>
</dbReference>
<keyword evidence="1" id="KW-0472">Membrane</keyword>
<dbReference type="AlphaFoldDB" id="A0A076F902"/>
<accession>A0A076F902</accession>
<evidence type="ECO:0000256" key="1">
    <source>
        <dbReference type="SAM" id="Phobius"/>
    </source>
</evidence>
<keyword evidence="1" id="KW-0812">Transmembrane</keyword>
<dbReference type="HOGENOM" id="CLU_073271_0_0_7"/>
<dbReference type="PATRIC" id="fig|1244531.5.peg.311"/>
<protein>
    <recommendedName>
        <fullName evidence="4">Phosphatidylglycerophosphate synthase</fullName>
    </recommendedName>
</protein>
<dbReference type="Proteomes" id="UP000028486">
    <property type="component" value="Chromosome"/>
</dbReference>
<feature type="transmembrane region" description="Helical" evidence="1">
    <location>
        <begin position="97"/>
        <end position="117"/>
    </location>
</feature>
<proteinExistence type="predicted"/>
<reference evidence="3" key="1">
    <citation type="journal article" date="2014" name="Genome Announc.">
        <title>Complete Genome Sequence of Campylobacter iguaniorum Strain 1485ET, Isolated from a Bearded Dragon (Pogona vitticeps).</title>
        <authorList>
            <person name="Gilbert M.J."/>
            <person name="Miller W.G."/>
            <person name="Yee E."/>
            <person name="Kik M."/>
            <person name="Wagenaar J.A."/>
            <person name="Duim B."/>
        </authorList>
    </citation>
    <scope>NUCLEOTIDE SEQUENCE [LARGE SCALE GENOMIC DNA]</scope>
    <source>
        <strain evidence="3">1485E</strain>
    </source>
</reference>
<keyword evidence="3" id="KW-1185">Reference proteome</keyword>
<evidence type="ECO:0000313" key="3">
    <source>
        <dbReference type="Proteomes" id="UP000028486"/>
    </source>
</evidence>
<keyword evidence="1" id="KW-1133">Transmembrane helix</keyword>
<organism evidence="2 3">
    <name type="scientific">Campylobacter iguaniorum</name>
    <dbReference type="NCBI Taxonomy" id="1244531"/>
    <lineage>
        <taxon>Bacteria</taxon>
        <taxon>Pseudomonadati</taxon>
        <taxon>Campylobacterota</taxon>
        <taxon>Epsilonproteobacteria</taxon>
        <taxon>Campylobacterales</taxon>
        <taxon>Campylobacteraceae</taxon>
        <taxon>Campylobacter</taxon>
    </lineage>
</organism>
<dbReference type="EMBL" id="CP009043">
    <property type="protein sequence ID" value="AII14173.1"/>
    <property type="molecule type" value="Genomic_DNA"/>
</dbReference>
<evidence type="ECO:0000313" key="2">
    <source>
        <dbReference type="EMBL" id="AII14173.1"/>
    </source>
</evidence>
<name>A0A076F902_9BACT</name>
<gene>
    <name evidence="2" type="ORF">CIG1485E_0302</name>
</gene>
<dbReference type="STRING" id="1244531.CIG2463D_0307"/>
<sequence>MSNNILKLQEIGIKEVSKKTHIEIEYLEYMCDKNYEKLKKLNAFGYAKIISREYDIDLSDWCEEFRAYCSEHPGEDGCTFCVSPKIPAYTSKEEGGSWIWVLVIVAVLVGFVWIFGFTKYFDNFMTFFDDENKSVTYSNTAVVETAKESLNLDSNMSIENIVKDMSDINATDENQTSVSKELTDSEILPDENTTANTLFQPLEAATSNENLTAQALIAPTRNIWVGIKYLDNGSKRSFTTSKAIDLNLSRDAIVLTGHGELIFSANDENTTYKSKNPLRFLIKDASIKPIDFEEYVKINKGEKW</sequence>